<gene>
    <name evidence="9" type="primary">LOC110782616</name>
</gene>
<dbReference type="RefSeq" id="XP_021842473.1">
    <property type="nucleotide sequence ID" value="XM_021986781.2"/>
</dbReference>
<protein>
    <submittedName>
        <fullName evidence="9">Protein DMP3</fullName>
    </submittedName>
</protein>
<evidence type="ECO:0000256" key="2">
    <source>
        <dbReference type="ARBA" id="ARBA00008707"/>
    </source>
</evidence>
<dbReference type="GO" id="GO:0010256">
    <property type="term" value="P:endomembrane system organization"/>
    <property type="evidence" value="ECO:0000318"/>
    <property type="project" value="GO_Central"/>
</dbReference>
<dbReference type="Proteomes" id="UP000813463">
    <property type="component" value="Chromosome 4"/>
</dbReference>
<feature type="transmembrane region" description="Helical" evidence="7">
    <location>
        <begin position="49"/>
        <end position="71"/>
    </location>
</feature>
<keyword evidence="4 7" id="KW-1133">Transmembrane helix</keyword>
<organism evidence="8 9">
    <name type="scientific">Spinacia oleracea</name>
    <name type="common">Spinach</name>
    <dbReference type="NCBI Taxonomy" id="3562"/>
    <lineage>
        <taxon>Eukaryota</taxon>
        <taxon>Viridiplantae</taxon>
        <taxon>Streptophyta</taxon>
        <taxon>Embryophyta</taxon>
        <taxon>Tracheophyta</taxon>
        <taxon>Spermatophyta</taxon>
        <taxon>Magnoliopsida</taxon>
        <taxon>eudicotyledons</taxon>
        <taxon>Gunneridae</taxon>
        <taxon>Pentapetalae</taxon>
        <taxon>Caryophyllales</taxon>
        <taxon>Chenopodiaceae</taxon>
        <taxon>Chenopodioideae</taxon>
        <taxon>Anserineae</taxon>
        <taxon>Spinacia</taxon>
    </lineage>
</organism>
<sequence>MSELKQRLPSSSINQPSPTSDFDSDSDHHPTAIPNNIPDDRKPSMAQRALASTANLANLLPTGTLLAFQVLTPIFTNNGQCDIATRAMTGLLLTVLALSCFLASFTDSFRGPNGQVYYGFSTMKGMWLFDYTGPGQVAVDLTKYKLRFIDWVHAVLSVLVFGVVALRDKNVVICFYPKPSHEIQEVINILPIGVGFISSLLFLAFPTRRHGIGYPVSNANQLST</sequence>
<reference evidence="9" key="2">
    <citation type="submission" date="2025-08" db="UniProtKB">
        <authorList>
            <consortium name="RefSeq"/>
        </authorList>
    </citation>
    <scope>IDENTIFICATION</scope>
    <source>
        <tissue evidence="9">Leaf</tissue>
    </source>
</reference>
<dbReference type="GeneID" id="110782616"/>
<dbReference type="AlphaFoldDB" id="A0A9R0I4I8"/>
<dbReference type="PANTHER" id="PTHR31621">
    <property type="entry name" value="PROTEIN DMP3"/>
    <property type="match status" value="1"/>
</dbReference>
<proteinExistence type="inferred from homology"/>
<dbReference type="GO" id="GO:0016020">
    <property type="term" value="C:membrane"/>
    <property type="evidence" value="ECO:0007669"/>
    <property type="project" value="UniProtKB-SubCell"/>
</dbReference>
<name>A0A9R0I4I8_SPIOL</name>
<comment type="subcellular location">
    <subcellularLocation>
        <location evidence="1">Membrane</location>
        <topology evidence="1">Multi-pass membrane protein</topology>
    </subcellularLocation>
</comment>
<evidence type="ECO:0000256" key="6">
    <source>
        <dbReference type="SAM" id="MobiDB-lite"/>
    </source>
</evidence>
<dbReference type="Pfam" id="PF05078">
    <property type="entry name" value="DUF679"/>
    <property type="match status" value="1"/>
</dbReference>
<feature type="transmembrane region" description="Helical" evidence="7">
    <location>
        <begin position="148"/>
        <end position="166"/>
    </location>
</feature>
<evidence type="ECO:0000313" key="8">
    <source>
        <dbReference type="Proteomes" id="UP000813463"/>
    </source>
</evidence>
<keyword evidence="5 7" id="KW-0472">Membrane</keyword>
<evidence type="ECO:0000256" key="1">
    <source>
        <dbReference type="ARBA" id="ARBA00004141"/>
    </source>
</evidence>
<dbReference type="OrthoDB" id="525686at2759"/>
<reference evidence="8" key="1">
    <citation type="journal article" date="2021" name="Nat. Commun.">
        <title>Genomic analyses provide insights into spinach domestication and the genetic basis of agronomic traits.</title>
        <authorList>
            <person name="Cai X."/>
            <person name="Sun X."/>
            <person name="Xu C."/>
            <person name="Sun H."/>
            <person name="Wang X."/>
            <person name="Ge C."/>
            <person name="Zhang Z."/>
            <person name="Wang Q."/>
            <person name="Fei Z."/>
            <person name="Jiao C."/>
            <person name="Wang Q."/>
        </authorList>
    </citation>
    <scope>NUCLEOTIDE SEQUENCE [LARGE SCALE GENOMIC DNA]</scope>
    <source>
        <strain evidence="8">cv. Varoflay</strain>
    </source>
</reference>
<dbReference type="InterPro" id="IPR007770">
    <property type="entry name" value="DMP"/>
</dbReference>
<keyword evidence="3 7" id="KW-0812">Transmembrane</keyword>
<feature type="region of interest" description="Disordered" evidence="6">
    <location>
        <begin position="1"/>
        <end position="42"/>
    </location>
</feature>
<keyword evidence="8" id="KW-1185">Reference proteome</keyword>
<evidence type="ECO:0000256" key="5">
    <source>
        <dbReference type="ARBA" id="ARBA00023136"/>
    </source>
</evidence>
<accession>A0A9R0I4I8</accession>
<evidence type="ECO:0000256" key="7">
    <source>
        <dbReference type="SAM" id="Phobius"/>
    </source>
</evidence>
<dbReference type="GO" id="GO:0005737">
    <property type="term" value="C:cytoplasm"/>
    <property type="evidence" value="ECO:0007669"/>
    <property type="project" value="UniProtKB-ARBA"/>
</dbReference>
<comment type="similarity">
    <text evidence="2">Belongs to the plant DMP1 protein family.</text>
</comment>
<evidence type="ECO:0000256" key="4">
    <source>
        <dbReference type="ARBA" id="ARBA00022989"/>
    </source>
</evidence>
<feature type="transmembrane region" description="Helical" evidence="7">
    <location>
        <begin position="186"/>
        <end position="205"/>
    </location>
</feature>
<dbReference type="PANTHER" id="PTHR31621:SF1">
    <property type="entry name" value="PROTEIN DMP5"/>
    <property type="match status" value="1"/>
</dbReference>
<evidence type="ECO:0000313" key="9">
    <source>
        <dbReference type="RefSeq" id="XP_021842473.1"/>
    </source>
</evidence>
<dbReference type="KEGG" id="soe:110782616"/>
<evidence type="ECO:0000256" key="3">
    <source>
        <dbReference type="ARBA" id="ARBA00022692"/>
    </source>
</evidence>
<feature type="transmembrane region" description="Helical" evidence="7">
    <location>
        <begin position="83"/>
        <end position="105"/>
    </location>
</feature>